<protein>
    <recommendedName>
        <fullName evidence="3">Alpha-tubulin N-acetyltransferase</fullName>
        <shortName evidence="3">Alpha-TAT</shortName>
        <shortName evidence="3">TAT</shortName>
        <ecNumber evidence="3">2.3.1.108</ecNumber>
    </recommendedName>
    <alternativeName>
        <fullName evidence="3">Acetyltransferase mec-17 homolog</fullName>
    </alternativeName>
</protein>
<gene>
    <name evidence="5" type="ORF">PHYEVI_LOCUS6844</name>
</gene>
<feature type="binding site" evidence="3">
    <location>
        <begin position="121"/>
        <end position="134"/>
    </location>
    <ligand>
        <name>acetyl-CoA</name>
        <dbReference type="ChEBI" id="CHEBI:57288"/>
    </ligand>
</feature>
<dbReference type="InterPro" id="IPR007965">
    <property type="entry name" value="GNAT_ATAT"/>
</dbReference>
<evidence type="ECO:0000313" key="5">
    <source>
        <dbReference type="EMBL" id="CAG9860491.1"/>
    </source>
</evidence>
<dbReference type="GO" id="GO:0005874">
    <property type="term" value="C:microtubule"/>
    <property type="evidence" value="ECO:0007669"/>
    <property type="project" value="InterPro"/>
</dbReference>
<dbReference type="HAMAP" id="MF_03130">
    <property type="entry name" value="mec17"/>
    <property type="match status" value="1"/>
</dbReference>
<evidence type="ECO:0000256" key="3">
    <source>
        <dbReference type="HAMAP-Rule" id="MF_03130"/>
    </source>
</evidence>
<feature type="site" description="Crucial for catalytic activity" evidence="3">
    <location>
        <position position="56"/>
    </location>
</feature>
<dbReference type="EC" id="2.3.1.108" evidence="3"/>
<accession>A0A9N9XQ10</accession>
<dbReference type="PROSITE" id="PS51730">
    <property type="entry name" value="GNAT_ATAT"/>
    <property type="match status" value="1"/>
</dbReference>
<name>A0A9N9XQ10_PHYSR</name>
<feature type="domain" description="N-acetyltransferase" evidence="4">
    <location>
        <begin position="1"/>
        <end position="187"/>
    </location>
</feature>
<dbReference type="GO" id="GO:0019799">
    <property type="term" value="F:tubulin N-acetyltransferase activity"/>
    <property type="evidence" value="ECO:0007669"/>
    <property type="project" value="UniProtKB-UniRule"/>
</dbReference>
<dbReference type="OrthoDB" id="447510at2759"/>
<dbReference type="Gene3D" id="3.40.630.30">
    <property type="match status" value="1"/>
</dbReference>
<comment type="similarity">
    <text evidence="3">Belongs to the acetyltransferase ATAT1 family.</text>
</comment>
<organism evidence="5 6">
    <name type="scientific">Phyllotreta striolata</name>
    <name type="common">Striped flea beetle</name>
    <name type="synonym">Crioceris striolata</name>
    <dbReference type="NCBI Taxonomy" id="444603"/>
    <lineage>
        <taxon>Eukaryota</taxon>
        <taxon>Metazoa</taxon>
        <taxon>Ecdysozoa</taxon>
        <taxon>Arthropoda</taxon>
        <taxon>Hexapoda</taxon>
        <taxon>Insecta</taxon>
        <taxon>Pterygota</taxon>
        <taxon>Neoptera</taxon>
        <taxon>Endopterygota</taxon>
        <taxon>Coleoptera</taxon>
        <taxon>Polyphaga</taxon>
        <taxon>Cucujiformia</taxon>
        <taxon>Chrysomeloidea</taxon>
        <taxon>Chrysomelidae</taxon>
        <taxon>Galerucinae</taxon>
        <taxon>Alticini</taxon>
        <taxon>Phyllotreta</taxon>
    </lineage>
</organism>
<dbReference type="PANTHER" id="PTHR12327">
    <property type="entry name" value="ALPHA-TUBULIN N-ACETYLTRANSFERASE 1"/>
    <property type="match status" value="1"/>
</dbReference>
<sequence>MEFRFNVNEVLKTPLVKIGNSLIPSDYAGPRRMLYDTISKVGEIVNEMGSASAKSQGLLRPLTTTDKLKNSQHDLYLAVDQTANYGRGAVAGMLKTGKKSLYVLDRLGREYQVKAPFLFDFYVPENKQRMGWGKFLYDSLLWQNDLEPAKIAYDQPTDALSNFLSKHYGLSDAVKQPTRFVVYDGFFSNEEGQPMETTKSEIVEDDFEEDKIPLGRSRRNPKYELVIPDEDEEEMYRPKNLLE</sequence>
<dbReference type="GO" id="GO:0048666">
    <property type="term" value="P:neuron development"/>
    <property type="evidence" value="ECO:0007669"/>
    <property type="project" value="UniProtKB-UniRule"/>
</dbReference>
<evidence type="ECO:0000256" key="1">
    <source>
        <dbReference type="ARBA" id="ARBA00022679"/>
    </source>
</evidence>
<dbReference type="GO" id="GO:0070507">
    <property type="term" value="P:regulation of microtubule cytoskeleton organization"/>
    <property type="evidence" value="ECO:0007669"/>
    <property type="project" value="UniProtKB-UniRule"/>
</dbReference>
<comment type="caution">
    <text evidence="3">Lacks conserved residue(s) required for the propagation of feature annotation.</text>
</comment>
<dbReference type="Pfam" id="PF05301">
    <property type="entry name" value="Acetyltransf_16"/>
    <property type="match status" value="1"/>
</dbReference>
<evidence type="ECO:0000259" key="4">
    <source>
        <dbReference type="PROSITE" id="PS51730"/>
    </source>
</evidence>
<keyword evidence="2 3" id="KW-0012">Acyltransferase</keyword>
<dbReference type="PANTHER" id="PTHR12327:SF0">
    <property type="entry name" value="ALPHA-TUBULIN N-ACETYLTRANSFERASE 1"/>
    <property type="match status" value="1"/>
</dbReference>
<comment type="function">
    <text evidence="3">Specifically acetylates 'Lys-40' in alpha-tubulin on the lumenal side of microtubules. Promotes microtubule destabilization and accelerates microtubule dynamics; this activity may be independent of acetylation activity. Acetylates alpha-tubulin with a slow enzymatic rate, due to a catalytic site that is not optimized for acetyl transfer. Enters the microtubule through each end and diffuses quickly throughout the lumen of microtubules. Acetylates only long/old microtubules because of its slow acetylation rate since it does not have time to act on dynamically unstable microtubules before the enzyme is released.</text>
</comment>
<dbReference type="Proteomes" id="UP001153712">
    <property type="component" value="Chromosome 3"/>
</dbReference>
<proteinExistence type="inferred from homology"/>
<dbReference type="InterPro" id="IPR038746">
    <property type="entry name" value="Atat"/>
</dbReference>
<evidence type="ECO:0000256" key="2">
    <source>
        <dbReference type="ARBA" id="ARBA00023315"/>
    </source>
</evidence>
<keyword evidence="6" id="KW-1185">Reference proteome</keyword>
<dbReference type="EMBL" id="OU900096">
    <property type="protein sequence ID" value="CAG9860491.1"/>
    <property type="molecule type" value="Genomic_DNA"/>
</dbReference>
<keyword evidence="1 3" id="KW-0808">Transferase</keyword>
<dbReference type="AlphaFoldDB" id="A0A9N9XQ10"/>
<reference evidence="5" key="1">
    <citation type="submission" date="2022-01" db="EMBL/GenBank/DDBJ databases">
        <authorList>
            <person name="King R."/>
        </authorList>
    </citation>
    <scope>NUCLEOTIDE SEQUENCE</scope>
</reference>
<comment type="catalytic activity">
    <reaction evidence="3">
        <text>L-lysyl-[alpha-tubulin] + acetyl-CoA = N(6)-acetyl-L-lysyl-[alpha-tubulin] + CoA + H(+)</text>
        <dbReference type="Rhea" id="RHEA:15277"/>
        <dbReference type="Rhea" id="RHEA-COMP:11278"/>
        <dbReference type="Rhea" id="RHEA-COMP:11279"/>
        <dbReference type="ChEBI" id="CHEBI:15378"/>
        <dbReference type="ChEBI" id="CHEBI:29969"/>
        <dbReference type="ChEBI" id="CHEBI:57287"/>
        <dbReference type="ChEBI" id="CHEBI:57288"/>
        <dbReference type="ChEBI" id="CHEBI:61930"/>
        <dbReference type="EC" id="2.3.1.108"/>
    </reaction>
</comment>
<evidence type="ECO:0000313" key="6">
    <source>
        <dbReference type="Proteomes" id="UP001153712"/>
    </source>
</evidence>